<dbReference type="EMBL" id="LN736366">
    <property type="protein sequence ID" value="CEP63007.1"/>
    <property type="molecule type" value="Genomic_DNA"/>
</dbReference>
<dbReference type="Gene3D" id="3.20.20.220">
    <property type="match status" value="1"/>
</dbReference>
<evidence type="ECO:0000256" key="2">
    <source>
        <dbReference type="ARBA" id="ARBA00004777"/>
    </source>
</evidence>
<evidence type="ECO:0000256" key="6">
    <source>
        <dbReference type="ARBA" id="ARBA00022857"/>
    </source>
</evidence>
<dbReference type="UniPathway" id="UPA00193"/>
<dbReference type="FunFam" id="3.20.20.220:FF:000002">
    <property type="entry name" value="Methylenetetrahydrofolate reductase"/>
    <property type="match status" value="1"/>
</dbReference>
<dbReference type="Pfam" id="PF21895">
    <property type="entry name" value="MTHFR_C"/>
    <property type="match status" value="1"/>
</dbReference>
<keyword evidence="11" id="KW-1185">Reference proteome</keyword>
<evidence type="ECO:0000256" key="7">
    <source>
        <dbReference type="ARBA" id="ARBA00023002"/>
    </source>
</evidence>
<dbReference type="GO" id="GO:0009086">
    <property type="term" value="P:methionine biosynthetic process"/>
    <property type="evidence" value="ECO:0007669"/>
    <property type="project" value="EnsemblFungi"/>
</dbReference>
<dbReference type="InterPro" id="IPR053806">
    <property type="entry name" value="MTHFR_C"/>
</dbReference>
<organism evidence="10 11">
    <name type="scientific">Lachancea lanzarotensis</name>
    <dbReference type="NCBI Taxonomy" id="1245769"/>
    <lineage>
        <taxon>Eukaryota</taxon>
        <taxon>Fungi</taxon>
        <taxon>Dikarya</taxon>
        <taxon>Ascomycota</taxon>
        <taxon>Saccharomycotina</taxon>
        <taxon>Saccharomycetes</taxon>
        <taxon>Saccharomycetales</taxon>
        <taxon>Saccharomycetaceae</taxon>
        <taxon>Lachancea</taxon>
    </lineage>
</organism>
<evidence type="ECO:0000256" key="8">
    <source>
        <dbReference type="RuleBase" id="RU004254"/>
    </source>
</evidence>
<name>A0A0C7MZ47_9SACH</name>
<dbReference type="CDD" id="cd00537">
    <property type="entry name" value="MTHFR"/>
    <property type="match status" value="1"/>
</dbReference>
<dbReference type="NCBIfam" id="TIGR00677">
    <property type="entry name" value="fadh2_euk"/>
    <property type="match status" value="1"/>
</dbReference>
<dbReference type="GO" id="GO:0035999">
    <property type="term" value="P:tetrahydrofolate interconversion"/>
    <property type="evidence" value="ECO:0007669"/>
    <property type="project" value="UniProtKB-UniPathway"/>
</dbReference>
<dbReference type="PANTHER" id="PTHR45754:SF3">
    <property type="entry name" value="METHYLENETETRAHYDROFOLATE REDUCTASE (NADPH)"/>
    <property type="match status" value="1"/>
</dbReference>
<dbReference type="SUPFAM" id="SSF51730">
    <property type="entry name" value="FAD-linked oxidoreductase"/>
    <property type="match status" value="1"/>
</dbReference>
<keyword evidence="6" id="KW-0521">NADP</keyword>
<dbReference type="Proteomes" id="UP000054304">
    <property type="component" value="Unassembled WGS sequence"/>
</dbReference>
<dbReference type="GO" id="GO:0005829">
    <property type="term" value="C:cytosol"/>
    <property type="evidence" value="ECO:0007669"/>
    <property type="project" value="TreeGrafter"/>
</dbReference>
<keyword evidence="7" id="KW-0560">Oxidoreductase</keyword>
<keyword evidence="4" id="KW-0285">Flavoprotein</keyword>
<evidence type="ECO:0000256" key="3">
    <source>
        <dbReference type="ARBA" id="ARBA00006743"/>
    </source>
</evidence>
<keyword evidence="5" id="KW-0274">FAD</keyword>
<dbReference type="Pfam" id="PF02219">
    <property type="entry name" value="MTHFR"/>
    <property type="match status" value="1"/>
</dbReference>
<dbReference type="RefSeq" id="XP_022629228.1">
    <property type="nucleotide sequence ID" value="XM_022771308.1"/>
</dbReference>
<dbReference type="HOGENOM" id="CLU_025841_2_1_1"/>
<accession>A0A0C7MZ47</accession>
<dbReference type="InterPro" id="IPR003171">
    <property type="entry name" value="Mehydrof_redctse-like"/>
</dbReference>
<evidence type="ECO:0000256" key="1">
    <source>
        <dbReference type="ARBA" id="ARBA00001974"/>
    </source>
</evidence>
<dbReference type="InterPro" id="IPR029041">
    <property type="entry name" value="FAD-linked_oxidoreductase-like"/>
</dbReference>
<dbReference type="GeneID" id="34686495"/>
<dbReference type="OrthoDB" id="16284at2759"/>
<evidence type="ECO:0000256" key="4">
    <source>
        <dbReference type="ARBA" id="ARBA00022630"/>
    </source>
</evidence>
<sequence length="599" mass="67836">MRVSEKLQKNLDSAEKSKATFSFEFFVPKTSQGVQNLYDRMDRMYQTRPQFIDITWNAGGKLSQLSTDLVSTAQSVLGLETCMHLTCTNMPVELIDDALAKAYESGCQNILALRGDPPVTTGEWKQCEGGFAYAKDLVKYIRETYGDHFDIGVAGYPEGHPEEEATPQLIDFLKEKVDAGANFIITQMFYDADIFIDWCRQLREVGIDVPIIPGIMPITTYAAFLRRANWCQIHIPDEFQAALDPVKEDDQAVREVGTKLLAAMCQKLLDSGYVTHLHMYTMNLEKASLMILDRLGLLAEEEDIFRDEVVPMPWRKSLHPQRKNESVRPIFWQRRPYSYVARTSEWSADEFPNGRFGDSSSPAFGDLDLLGSSLIRQSPQRALELWATPKTITDISNLVIGYLQGKIKCLPWCDVALNHEVDSIMPELLDLNKHQIVTLNSQPRVNGIDSSDSVFGWGPKNGYVFQKEYLEFLLPKSKLSQFIDLIGNGTSLTYFAVDAADKLYSNHPDDTAANAVTWGIFPGREVLQPTIVEKVSFLAWKEEFFHILEEWRLILSQDGHNDSATLLDTLTSDYALVNIVDNDFVTPGDRIHDHLKSLY</sequence>
<reference evidence="10 11" key="1">
    <citation type="submission" date="2014-12" db="EMBL/GenBank/DDBJ databases">
        <authorList>
            <person name="Neuveglise Cecile"/>
        </authorList>
    </citation>
    <scope>NUCLEOTIDE SEQUENCE [LARGE SCALE GENOMIC DNA]</scope>
    <source>
        <strain evidence="10 11">CBS 12615</strain>
    </source>
</reference>
<comment type="cofactor">
    <cofactor evidence="1">
        <name>FAD</name>
        <dbReference type="ChEBI" id="CHEBI:57692"/>
    </cofactor>
</comment>
<evidence type="ECO:0000256" key="5">
    <source>
        <dbReference type="ARBA" id="ARBA00022827"/>
    </source>
</evidence>
<protein>
    <submittedName>
        <fullName evidence="10">LALA0S07e00298g1_1</fullName>
    </submittedName>
</protein>
<evidence type="ECO:0000259" key="9">
    <source>
        <dbReference type="Pfam" id="PF21895"/>
    </source>
</evidence>
<dbReference type="GO" id="GO:0004489">
    <property type="term" value="F:methylenetetrahydrofolate reductase [NAD(P)H] activity"/>
    <property type="evidence" value="ECO:0007669"/>
    <property type="project" value="EnsemblFungi"/>
</dbReference>
<dbReference type="GO" id="GO:0071949">
    <property type="term" value="F:FAD binding"/>
    <property type="evidence" value="ECO:0007669"/>
    <property type="project" value="TreeGrafter"/>
</dbReference>
<evidence type="ECO:0000313" key="11">
    <source>
        <dbReference type="Proteomes" id="UP000054304"/>
    </source>
</evidence>
<gene>
    <name evidence="10" type="ORF">LALA0_S07e00298g</name>
</gene>
<comment type="pathway">
    <text evidence="2 8">One-carbon metabolism; tetrahydrofolate interconversion.</text>
</comment>
<feature type="domain" description="MTHFR SAM-binding regulatory" evidence="9">
    <location>
        <begin position="311"/>
        <end position="585"/>
    </location>
</feature>
<proteinExistence type="inferred from homology"/>
<dbReference type="AlphaFoldDB" id="A0A0C7MZ47"/>
<evidence type="ECO:0000313" key="10">
    <source>
        <dbReference type="EMBL" id="CEP63007.1"/>
    </source>
</evidence>
<dbReference type="InterPro" id="IPR004621">
    <property type="entry name" value="Fadh2_euk"/>
</dbReference>
<dbReference type="PANTHER" id="PTHR45754">
    <property type="entry name" value="METHYLENETETRAHYDROFOLATE REDUCTASE"/>
    <property type="match status" value="1"/>
</dbReference>
<dbReference type="STRING" id="1245769.A0A0C7MZ47"/>
<comment type="similarity">
    <text evidence="3">Belongs to the methylenetetrahydrofolate reductase family.</text>
</comment>